<evidence type="ECO:0000259" key="3">
    <source>
        <dbReference type="Pfam" id="PF10189"/>
    </source>
</evidence>
<dbReference type="Pfam" id="PF10189">
    <property type="entry name" value="Ints3_N"/>
    <property type="match status" value="1"/>
</dbReference>
<reference evidence="4" key="2">
    <citation type="submission" date="2017-10" db="EMBL/GenBank/DDBJ databases">
        <title>Ladona fulva Genome sequencing and assembly.</title>
        <authorList>
            <person name="Murali S."/>
            <person name="Richards S."/>
            <person name="Bandaranaike D."/>
            <person name="Bellair M."/>
            <person name="Blankenburg K."/>
            <person name="Chao H."/>
            <person name="Dinh H."/>
            <person name="Doddapaneni H."/>
            <person name="Dugan-Rocha S."/>
            <person name="Elkadiri S."/>
            <person name="Gnanaolivu R."/>
            <person name="Hernandez B."/>
            <person name="Skinner E."/>
            <person name="Javaid M."/>
            <person name="Lee S."/>
            <person name="Li M."/>
            <person name="Ming W."/>
            <person name="Munidasa M."/>
            <person name="Muniz J."/>
            <person name="Nguyen L."/>
            <person name="Hughes D."/>
            <person name="Osuji N."/>
            <person name="Pu L.-L."/>
            <person name="Puazo M."/>
            <person name="Qu C."/>
            <person name="Quiroz J."/>
            <person name="Raj R."/>
            <person name="Weissenberger G."/>
            <person name="Xin Y."/>
            <person name="Zou X."/>
            <person name="Han Y."/>
            <person name="Worley K."/>
            <person name="Muzny D."/>
            <person name="Gibbs R."/>
        </authorList>
    </citation>
    <scope>NUCLEOTIDE SEQUENCE</scope>
    <source>
        <strain evidence="4">Sampled in the wild</strain>
    </source>
</reference>
<reference evidence="4" key="1">
    <citation type="submission" date="2013-04" db="EMBL/GenBank/DDBJ databases">
        <authorList>
            <person name="Qu J."/>
            <person name="Murali S.C."/>
            <person name="Bandaranaike D."/>
            <person name="Bellair M."/>
            <person name="Blankenburg K."/>
            <person name="Chao H."/>
            <person name="Dinh H."/>
            <person name="Doddapaneni H."/>
            <person name="Downs B."/>
            <person name="Dugan-Rocha S."/>
            <person name="Elkadiri S."/>
            <person name="Gnanaolivu R.D."/>
            <person name="Hernandez B."/>
            <person name="Javaid M."/>
            <person name="Jayaseelan J.C."/>
            <person name="Lee S."/>
            <person name="Li M."/>
            <person name="Ming W."/>
            <person name="Munidasa M."/>
            <person name="Muniz J."/>
            <person name="Nguyen L."/>
            <person name="Ongeri F."/>
            <person name="Osuji N."/>
            <person name="Pu L.-L."/>
            <person name="Puazo M."/>
            <person name="Qu C."/>
            <person name="Quiroz J."/>
            <person name="Raj R."/>
            <person name="Weissenberger G."/>
            <person name="Xin Y."/>
            <person name="Zou X."/>
            <person name="Han Y."/>
            <person name="Richards S."/>
            <person name="Worley K."/>
            <person name="Muzny D."/>
            <person name="Gibbs R."/>
        </authorList>
    </citation>
    <scope>NUCLEOTIDE SEQUENCE</scope>
    <source>
        <strain evidence="4">Sampled in the wild</strain>
    </source>
</reference>
<evidence type="ECO:0000256" key="2">
    <source>
        <dbReference type="ARBA" id="ARBA00054331"/>
    </source>
</evidence>
<dbReference type="InterPro" id="IPR019333">
    <property type="entry name" value="INTS3_N"/>
</dbReference>
<dbReference type="Proteomes" id="UP000792457">
    <property type="component" value="Unassembled WGS sequence"/>
</dbReference>
<accession>A0A8K0NYQ5</accession>
<dbReference type="OrthoDB" id="2021145at2759"/>
<feature type="domain" description="Integrator complex subunit 3 N-terminal" evidence="3">
    <location>
        <begin position="60"/>
        <end position="312"/>
    </location>
</feature>
<keyword evidence="5" id="KW-1185">Reference proteome</keyword>
<dbReference type="InterPro" id="IPR045334">
    <property type="entry name" value="INTS3"/>
</dbReference>
<dbReference type="PANTHER" id="PTHR13587">
    <property type="entry name" value="INTEGRATOR COMPLEX SUBUNIT 3"/>
    <property type="match status" value="1"/>
</dbReference>
<evidence type="ECO:0000256" key="1">
    <source>
        <dbReference type="ARBA" id="ARBA00032741"/>
    </source>
</evidence>
<comment type="caution">
    <text evidence="4">The sequence shown here is derived from an EMBL/GenBank/DDBJ whole genome shotgun (WGS) entry which is preliminary data.</text>
</comment>
<evidence type="ECO:0000313" key="5">
    <source>
        <dbReference type="Proteomes" id="UP000792457"/>
    </source>
</evidence>
<gene>
    <name evidence="4" type="ORF">J437_LFUL000291</name>
</gene>
<dbReference type="PANTHER" id="PTHR13587:SF7">
    <property type="entry name" value="INTEGRATOR COMPLEX SUBUNIT 3"/>
    <property type="match status" value="1"/>
</dbReference>
<sequence length="329" mass="37946">MEQAKTTNSRLFVTSLVESRDELDEKYERCYMCLQNLISGLSEKEAHDALNNTVCKDIRNHEDISLGLLVTILTEPQNAARSYRDLTLITRDGLGFVLAHLTQLVLERYSRLLEKVKQQLLWLVREMIKNAVTGVDGLCWNLMRHMAGGDVSPKNVALAEALLDIYSDNRGWLDKFPFLLASVVYAYLRLIEDHNSAVLSQLRQKEVAFTVTLLREKFSDCLIIGRDLVRLLQNVARIPEFEQLWKDILTNPKSLCPNFTGVLQLLQSRTSRRFLQSRLTPDMEKKVVFLTSHVRFGMHKRYQDWFQKQVINTFLIGSNYCSFPCPSNV</sequence>
<protein>
    <recommendedName>
        <fullName evidence="1">SOSS complex subunit A homolog</fullName>
    </recommendedName>
</protein>
<proteinExistence type="predicted"/>
<evidence type="ECO:0000313" key="4">
    <source>
        <dbReference type="EMBL" id="KAG8226986.1"/>
    </source>
</evidence>
<dbReference type="GO" id="GO:0005737">
    <property type="term" value="C:cytoplasm"/>
    <property type="evidence" value="ECO:0007669"/>
    <property type="project" value="TreeGrafter"/>
</dbReference>
<comment type="function">
    <text evidence="2">Component of the integrator complex, a multiprotein complex that terminates RNA polymerase II (Pol II) transcription in the promoter-proximal region of genes. The integrator complex provides a quality checkpoint during transcription elongation by driving premature transcription termination of transcripts that are unfavorably configured for transcriptional elongation: the complex terminates transcription by (1) catalyzing dephosphorylation of the C-terminal domain (CTD) of Pol II subunit Polr2A/Rbp1 and Spt5, and (2) degrading the exiting nascent RNA transcript via endonuclease activity. The integrator complex is also involved in the 3'-end processing of the U7 snRNA, and also the spliceosomal snRNAs U1, U2, U4 and U5.</text>
</comment>
<organism evidence="4 5">
    <name type="scientific">Ladona fulva</name>
    <name type="common">Scarce chaser dragonfly</name>
    <name type="synonym">Libellula fulva</name>
    <dbReference type="NCBI Taxonomy" id="123851"/>
    <lineage>
        <taxon>Eukaryota</taxon>
        <taxon>Metazoa</taxon>
        <taxon>Ecdysozoa</taxon>
        <taxon>Arthropoda</taxon>
        <taxon>Hexapoda</taxon>
        <taxon>Insecta</taxon>
        <taxon>Pterygota</taxon>
        <taxon>Palaeoptera</taxon>
        <taxon>Odonata</taxon>
        <taxon>Epiprocta</taxon>
        <taxon>Anisoptera</taxon>
        <taxon>Libelluloidea</taxon>
        <taxon>Libellulidae</taxon>
        <taxon>Ladona</taxon>
    </lineage>
</organism>
<dbReference type="EMBL" id="KZ308307">
    <property type="protein sequence ID" value="KAG8226986.1"/>
    <property type="molecule type" value="Genomic_DNA"/>
</dbReference>
<name>A0A8K0NYQ5_LADFU</name>
<dbReference type="AlphaFoldDB" id="A0A8K0NYQ5"/>
<feature type="non-terminal residue" evidence="4">
    <location>
        <position position="329"/>
    </location>
</feature>